<dbReference type="SMART" id="SM00382">
    <property type="entry name" value="AAA"/>
    <property type="match status" value="1"/>
</dbReference>
<dbReference type="Gene3D" id="3.40.50.300">
    <property type="entry name" value="P-loop containing nucleotide triphosphate hydrolases"/>
    <property type="match status" value="1"/>
</dbReference>
<organism evidence="4 5">
    <name type="scientific">Anaeromicropila populeti</name>
    <dbReference type="NCBI Taxonomy" id="37658"/>
    <lineage>
        <taxon>Bacteria</taxon>
        <taxon>Bacillati</taxon>
        <taxon>Bacillota</taxon>
        <taxon>Clostridia</taxon>
        <taxon>Lachnospirales</taxon>
        <taxon>Lachnospiraceae</taxon>
        <taxon>Anaeromicropila</taxon>
    </lineage>
</organism>
<evidence type="ECO:0000313" key="5">
    <source>
        <dbReference type="Proteomes" id="UP000199659"/>
    </source>
</evidence>
<keyword evidence="1" id="KW-0547">Nucleotide-binding</keyword>
<protein>
    <submittedName>
        <fullName evidence="4">ABC-2 type transport system ATP-binding protein</fullName>
    </submittedName>
</protein>
<feature type="domain" description="ABC transporter" evidence="3">
    <location>
        <begin position="3"/>
        <end position="233"/>
    </location>
</feature>
<dbReference type="OrthoDB" id="9804819at2"/>
<dbReference type="EMBL" id="FOYZ01000003">
    <property type="protein sequence ID" value="SFR69955.1"/>
    <property type="molecule type" value="Genomic_DNA"/>
</dbReference>
<dbReference type="STRING" id="37658.SAMN05661086_01160"/>
<evidence type="ECO:0000256" key="2">
    <source>
        <dbReference type="ARBA" id="ARBA00022840"/>
    </source>
</evidence>
<evidence type="ECO:0000259" key="3">
    <source>
        <dbReference type="PROSITE" id="PS50893"/>
    </source>
</evidence>
<dbReference type="GO" id="GO:0005524">
    <property type="term" value="F:ATP binding"/>
    <property type="evidence" value="ECO:0007669"/>
    <property type="project" value="UniProtKB-KW"/>
</dbReference>
<dbReference type="InterPro" id="IPR027417">
    <property type="entry name" value="P-loop_NTPase"/>
</dbReference>
<dbReference type="GO" id="GO:0016887">
    <property type="term" value="F:ATP hydrolysis activity"/>
    <property type="evidence" value="ECO:0007669"/>
    <property type="project" value="InterPro"/>
</dbReference>
<accession>A0A1I6IT90</accession>
<keyword evidence="2 4" id="KW-0067">ATP-binding</keyword>
<gene>
    <name evidence="4" type="ORF">SAMN05661086_01160</name>
</gene>
<name>A0A1I6IT90_9FIRM</name>
<dbReference type="RefSeq" id="WP_092559744.1">
    <property type="nucleotide sequence ID" value="NZ_FOYZ01000003.1"/>
</dbReference>
<dbReference type="InterPro" id="IPR017871">
    <property type="entry name" value="ABC_transporter-like_CS"/>
</dbReference>
<dbReference type="InterPro" id="IPR003439">
    <property type="entry name" value="ABC_transporter-like_ATP-bd"/>
</dbReference>
<dbReference type="PROSITE" id="PS00211">
    <property type="entry name" value="ABC_TRANSPORTER_1"/>
    <property type="match status" value="1"/>
</dbReference>
<keyword evidence="5" id="KW-1185">Reference proteome</keyword>
<dbReference type="Pfam" id="PF00005">
    <property type="entry name" value="ABC_tran"/>
    <property type="match status" value="1"/>
</dbReference>
<evidence type="ECO:0000313" key="4">
    <source>
        <dbReference type="EMBL" id="SFR69955.1"/>
    </source>
</evidence>
<dbReference type="PROSITE" id="PS50893">
    <property type="entry name" value="ABC_TRANSPORTER_2"/>
    <property type="match status" value="1"/>
</dbReference>
<proteinExistence type="predicted"/>
<dbReference type="PANTHER" id="PTHR43582:SF2">
    <property type="entry name" value="LINEARMYCIN RESISTANCE ATP-BINDING PROTEIN LNRL"/>
    <property type="match status" value="1"/>
</dbReference>
<dbReference type="AlphaFoldDB" id="A0A1I6IT90"/>
<evidence type="ECO:0000256" key="1">
    <source>
        <dbReference type="ARBA" id="ARBA00022741"/>
    </source>
</evidence>
<dbReference type="SUPFAM" id="SSF52540">
    <property type="entry name" value="P-loop containing nucleoside triphosphate hydrolases"/>
    <property type="match status" value="1"/>
</dbReference>
<sequence>MVIEIQDLVKKYGKKTVVDGVSLNIKEGEVLGLLGPNGAGKSTTISAILGLVKISAGDVKIFGQTLKPGAVDIKKRIGYVPQDFAFFPELSAYDNVTYWAKLYQIKGKDVKEAVKEALDFVGLWDRRKDKAKTYSGGMKRRLNIACAIVHKPDILIMDEPTVGVDPQSRNNILDAVRILNQKGTTVIYTSHYMEEIQAICNQVAIMDNGRIIAQGTIDELIHLMSEERKVRLDISNMTEEAYKKIQSWKFLSDISKEENEIHFKMNEQDMSKLMEELVKNKIEVIALDVEKPNLETVFLQLTGKKLRD</sequence>
<dbReference type="Proteomes" id="UP000199659">
    <property type="component" value="Unassembled WGS sequence"/>
</dbReference>
<dbReference type="PANTHER" id="PTHR43582">
    <property type="entry name" value="LINEARMYCIN RESISTANCE ATP-BINDING PROTEIN LNRL"/>
    <property type="match status" value="1"/>
</dbReference>
<dbReference type="InterPro" id="IPR003593">
    <property type="entry name" value="AAA+_ATPase"/>
</dbReference>
<reference evidence="4 5" key="1">
    <citation type="submission" date="2016-10" db="EMBL/GenBank/DDBJ databases">
        <authorList>
            <person name="de Groot N.N."/>
        </authorList>
    </citation>
    <scope>NUCLEOTIDE SEQUENCE [LARGE SCALE GENOMIC DNA]</scope>
    <source>
        <strain evidence="4 5">743A</strain>
    </source>
</reference>